<feature type="region of interest" description="Disordered" evidence="2">
    <location>
        <begin position="1"/>
        <end position="27"/>
    </location>
</feature>
<feature type="region of interest" description="Disordered" evidence="2">
    <location>
        <begin position="405"/>
        <end position="425"/>
    </location>
</feature>
<evidence type="ECO:0000256" key="2">
    <source>
        <dbReference type="SAM" id="MobiDB-lite"/>
    </source>
</evidence>
<feature type="compositionally biased region" description="Basic and acidic residues" evidence="2">
    <location>
        <begin position="17"/>
        <end position="27"/>
    </location>
</feature>
<dbReference type="PANTHER" id="PTHR46696:SF1">
    <property type="entry name" value="CYTOCHROME P450 YJIB-RELATED"/>
    <property type="match status" value="1"/>
</dbReference>
<dbReference type="PROSITE" id="PS00086">
    <property type="entry name" value="CYTOCHROME_P450"/>
    <property type="match status" value="1"/>
</dbReference>
<sequence length="425" mass="44062">MTQQSSHGTCPFAGGTRRPDEPYPGRDALRAAGPVVVTEAPAGGPVAVVTTAALARAVLGDRRIVKDTALAPPDWEPRTAGLEPTAADALSLTTAEGGVHAALRRAHAPMLSPRRMRARAGAMRDAARDLLTALGDEADLTADFTTRYPLTVVGDLLGLPRTMIDDAVDACRRMFGDEADAAAAMGAFARLGAAAMEHDGLARELRGRLPASVTDDQVHYLLFALIFAGQLTTDIALGFLLARVLVEGPPSDTAALVDDVLRRDPPAPFTLWRFTTEEVELAGLVLAPRTPVLVDLAGLADDPGAGPGSGLAFGAGPHVCAGIHLARTELAAAVDVLVTDFPHARLAVPAADLRRVDPGGVEGSRLAALPVEGLRPVSGMGRDSDPFHSRAYGIPACGTSTRVASRTASRTGRRSCSANEGAAQA</sequence>
<dbReference type="PANTHER" id="PTHR46696">
    <property type="entry name" value="P450, PUTATIVE (EUROFUNG)-RELATED"/>
    <property type="match status" value="1"/>
</dbReference>
<dbReference type="PRINTS" id="PR00385">
    <property type="entry name" value="P450"/>
</dbReference>
<dbReference type="EMBL" id="JBHSKG010000012">
    <property type="protein sequence ID" value="MFC5140837.1"/>
    <property type="molecule type" value="Genomic_DNA"/>
</dbReference>
<dbReference type="Gene3D" id="1.10.630.10">
    <property type="entry name" value="Cytochrome P450"/>
    <property type="match status" value="1"/>
</dbReference>
<comment type="caution">
    <text evidence="3">The sequence shown here is derived from an EMBL/GenBank/DDBJ whole genome shotgun (WGS) entry which is preliminary data.</text>
</comment>
<dbReference type="InterPro" id="IPR001128">
    <property type="entry name" value="Cyt_P450"/>
</dbReference>
<feature type="compositionally biased region" description="Low complexity" evidence="2">
    <location>
        <begin position="405"/>
        <end position="418"/>
    </location>
</feature>
<comment type="similarity">
    <text evidence="1">Belongs to the cytochrome P450 family.</text>
</comment>
<evidence type="ECO:0000313" key="4">
    <source>
        <dbReference type="Proteomes" id="UP001596175"/>
    </source>
</evidence>
<proteinExistence type="inferred from homology"/>
<reference evidence="4" key="1">
    <citation type="journal article" date="2019" name="Int. J. Syst. Evol. Microbiol.">
        <title>The Global Catalogue of Microorganisms (GCM) 10K type strain sequencing project: providing services to taxonomists for standard genome sequencing and annotation.</title>
        <authorList>
            <consortium name="The Broad Institute Genomics Platform"/>
            <consortium name="The Broad Institute Genome Sequencing Center for Infectious Disease"/>
            <person name="Wu L."/>
            <person name="Ma J."/>
        </authorList>
    </citation>
    <scope>NUCLEOTIDE SEQUENCE [LARGE SCALE GENOMIC DNA]</scope>
    <source>
        <strain evidence="4">XZYJ18</strain>
    </source>
</reference>
<evidence type="ECO:0000313" key="3">
    <source>
        <dbReference type="EMBL" id="MFC5140837.1"/>
    </source>
</evidence>
<keyword evidence="4" id="KW-1185">Reference proteome</keyword>
<evidence type="ECO:0000256" key="1">
    <source>
        <dbReference type="ARBA" id="ARBA00010617"/>
    </source>
</evidence>
<dbReference type="InterPro" id="IPR017972">
    <property type="entry name" value="Cyt_P450_CS"/>
</dbReference>
<dbReference type="RefSeq" id="WP_378023000.1">
    <property type="nucleotide sequence ID" value="NZ_JBHSKG010000012.1"/>
</dbReference>
<gene>
    <name evidence="3" type="ORF">ACFPK1_21560</name>
</gene>
<dbReference type="SUPFAM" id="SSF48264">
    <property type="entry name" value="Cytochrome P450"/>
    <property type="match status" value="1"/>
</dbReference>
<organism evidence="3 4">
    <name type="scientific">Actinomycetospora rhizophila</name>
    <dbReference type="NCBI Taxonomy" id="1416876"/>
    <lineage>
        <taxon>Bacteria</taxon>
        <taxon>Bacillati</taxon>
        <taxon>Actinomycetota</taxon>
        <taxon>Actinomycetes</taxon>
        <taxon>Pseudonocardiales</taxon>
        <taxon>Pseudonocardiaceae</taxon>
        <taxon>Actinomycetospora</taxon>
    </lineage>
</organism>
<dbReference type="InterPro" id="IPR036396">
    <property type="entry name" value="Cyt_P450_sf"/>
</dbReference>
<dbReference type="Proteomes" id="UP001596175">
    <property type="component" value="Unassembled WGS sequence"/>
</dbReference>
<name>A0ABV9ZKT4_9PSEU</name>
<protein>
    <submittedName>
        <fullName evidence="3">Cytochrome P450</fullName>
    </submittedName>
</protein>
<accession>A0ABV9ZKT4</accession>